<feature type="domain" description="TonB-dependent receptor plug" evidence="11">
    <location>
        <begin position="134"/>
        <end position="234"/>
    </location>
</feature>
<dbReference type="PANTHER" id="PTHR30069">
    <property type="entry name" value="TONB-DEPENDENT OUTER MEMBRANE RECEPTOR"/>
    <property type="match status" value="1"/>
</dbReference>
<dbReference type="Gene3D" id="2.40.170.20">
    <property type="entry name" value="TonB-dependent receptor, beta-barrel domain"/>
    <property type="match status" value="1"/>
</dbReference>
<dbReference type="SUPFAM" id="SSF49464">
    <property type="entry name" value="Carboxypeptidase regulatory domain-like"/>
    <property type="match status" value="1"/>
</dbReference>
<proteinExistence type="inferred from homology"/>
<keyword evidence="4" id="KW-0812">Transmembrane</keyword>
<evidence type="ECO:0000256" key="1">
    <source>
        <dbReference type="ARBA" id="ARBA00004571"/>
    </source>
</evidence>
<evidence type="ECO:0000256" key="5">
    <source>
        <dbReference type="ARBA" id="ARBA00023077"/>
    </source>
</evidence>
<keyword evidence="5 8" id="KW-0798">TonB box</keyword>
<feature type="chain" id="PRO_5047026728" evidence="9">
    <location>
        <begin position="25"/>
        <end position="686"/>
    </location>
</feature>
<keyword evidence="9" id="KW-0732">Signal</keyword>
<evidence type="ECO:0000256" key="2">
    <source>
        <dbReference type="ARBA" id="ARBA00022448"/>
    </source>
</evidence>
<feature type="domain" description="TonB-dependent receptor-like beta-barrel" evidence="10">
    <location>
        <begin position="342"/>
        <end position="627"/>
    </location>
</feature>
<evidence type="ECO:0000313" key="13">
    <source>
        <dbReference type="Proteomes" id="UP001569428"/>
    </source>
</evidence>
<keyword evidence="3" id="KW-1134">Transmembrane beta strand</keyword>
<dbReference type="Gene3D" id="2.60.40.1120">
    <property type="entry name" value="Carboxypeptidase-like, regulatory domain"/>
    <property type="match status" value="1"/>
</dbReference>
<keyword evidence="2" id="KW-0813">Transport</keyword>
<evidence type="ECO:0000256" key="8">
    <source>
        <dbReference type="RuleBase" id="RU003357"/>
    </source>
</evidence>
<comment type="subcellular location">
    <subcellularLocation>
        <location evidence="1">Cell outer membrane</location>
        <topology evidence="1">Multi-pass membrane protein</topology>
    </subcellularLocation>
</comment>
<reference evidence="12 13" key="1">
    <citation type="submission" date="2024-08" db="EMBL/GenBank/DDBJ databases">
        <authorList>
            <person name="Ishaq N."/>
        </authorList>
    </citation>
    <scope>NUCLEOTIDE SEQUENCE [LARGE SCALE GENOMIC DNA]</scope>
    <source>
        <strain evidence="12 13">DSM 18651</strain>
    </source>
</reference>
<comment type="caution">
    <text evidence="12">The sequence shown here is derived from an EMBL/GenBank/DDBJ whole genome shotgun (WGS) entry which is preliminary data.</text>
</comment>
<dbReference type="PANTHER" id="PTHR30069:SF46">
    <property type="entry name" value="OAR PROTEIN"/>
    <property type="match status" value="1"/>
</dbReference>
<evidence type="ECO:0000256" key="7">
    <source>
        <dbReference type="ARBA" id="ARBA00023237"/>
    </source>
</evidence>
<feature type="signal peptide" evidence="9">
    <location>
        <begin position="1"/>
        <end position="24"/>
    </location>
</feature>
<dbReference type="InterPro" id="IPR008969">
    <property type="entry name" value="CarboxyPept-like_regulatory"/>
</dbReference>
<evidence type="ECO:0000256" key="3">
    <source>
        <dbReference type="ARBA" id="ARBA00022452"/>
    </source>
</evidence>
<evidence type="ECO:0000313" key="12">
    <source>
        <dbReference type="EMBL" id="MFA0811571.1"/>
    </source>
</evidence>
<dbReference type="InterPro" id="IPR012910">
    <property type="entry name" value="Plug_dom"/>
</dbReference>
<evidence type="ECO:0000259" key="11">
    <source>
        <dbReference type="Pfam" id="PF07715"/>
    </source>
</evidence>
<evidence type="ECO:0000259" key="10">
    <source>
        <dbReference type="Pfam" id="PF00593"/>
    </source>
</evidence>
<evidence type="ECO:0000256" key="9">
    <source>
        <dbReference type="SAM" id="SignalP"/>
    </source>
</evidence>
<organism evidence="12 13">
    <name type="scientific">Microbulbifer epialgicus</name>
    <dbReference type="NCBI Taxonomy" id="393907"/>
    <lineage>
        <taxon>Bacteria</taxon>
        <taxon>Pseudomonadati</taxon>
        <taxon>Pseudomonadota</taxon>
        <taxon>Gammaproteobacteria</taxon>
        <taxon>Cellvibrionales</taxon>
        <taxon>Microbulbiferaceae</taxon>
        <taxon>Microbulbifer</taxon>
    </lineage>
</organism>
<protein>
    <submittedName>
        <fullName evidence="12">TonB-dependent receptor domain-containing protein</fullName>
    </submittedName>
</protein>
<sequence length="686" mass="75505">MILFKRTLLAVSISLSTFAGQAMAAGNVNGAIEGSVSGSNEIEITEATVIIENEKNGFKRTMSTGRNGDFRVNLPSGVYKVTVQKEGYQPTVIEEVSVSIGSSANLDIPLSLGDLEEVVVFGEVAPQIRTGTAESALNIGLADIEMLPVSRNIESVALLAPGTVLGDSGFGEDKDLISFGGASVGENAYYIDGLNVTNFRNGLGGSSVPFEFYDQFQIKTGGYSAEFGRSLGGVFNAVTKKGSNEFEYGVVAYYEPAALREESPDTLSTDGTLYDLNSENEESKYTTDYYISGPIIPDKLFFYMLYEQQETVEKFTTKGSPGRYNDRNIDDDFWGVNLNWHVTDNHILSYMQFSDERTRENDQSNFDYYNRNKEEYTGTVWDERGGDNWLVRYDGQLTDNFSISVLHGQNEYSLTTISTTDIDCPYVRDFSDGALPGNSNSRPGCQASSRVQAGGDERVADRIDFEWVINDHTIRFGYDQESNSSSSTETYSGTGLRENGGVYYSYSTYLPGATLPNGGIVPVDNGDGSPVHIVSYRVGDVEGKFEVESKAFYIEDTWDISDTLSISAGIRNETFSNYNGEGDIFIEIDDQWAPRLSFSWDPGGDGESRVFGNWGRYFMPVASNTNVRLSGGELGYERYFIFDGDYDPKTFAPVNVGADGVPISQEIGDARVTSDYQIVLNFLIET</sequence>
<name>A0ABV4NZK4_9GAMM</name>
<dbReference type="InterPro" id="IPR000531">
    <property type="entry name" value="Beta-barrel_TonB"/>
</dbReference>
<dbReference type="Pfam" id="PF07715">
    <property type="entry name" value="Plug"/>
    <property type="match status" value="1"/>
</dbReference>
<dbReference type="InterPro" id="IPR036942">
    <property type="entry name" value="Beta-barrel_TonB_sf"/>
</dbReference>
<dbReference type="InterPro" id="IPR037066">
    <property type="entry name" value="Plug_dom_sf"/>
</dbReference>
<dbReference type="SUPFAM" id="SSF56935">
    <property type="entry name" value="Porins"/>
    <property type="match status" value="1"/>
</dbReference>
<evidence type="ECO:0000256" key="4">
    <source>
        <dbReference type="ARBA" id="ARBA00022692"/>
    </source>
</evidence>
<keyword evidence="6 8" id="KW-0472">Membrane</keyword>
<dbReference type="Pfam" id="PF13620">
    <property type="entry name" value="CarboxypepD_reg"/>
    <property type="match status" value="1"/>
</dbReference>
<comment type="similarity">
    <text evidence="8">Belongs to the TonB-dependent receptor family.</text>
</comment>
<gene>
    <name evidence="12" type="ORF">ACCI49_11635</name>
</gene>
<keyword evidence="13" id="KW-1185">Reference proteome</keyword>
<dbReference type="Pfam" id="PF00593">
    <property type="entry name" value="TonB_dep_Rec_b-barrel"/>
    <property type="match status" value="1"/>
</dbReference>
<dbReference type="InterPro" id="IPR039426">
    <property type="entry name" value="TonB-dep_rcpt-like"/>
</dbReference>
<keyword evidence="7" id="KW-0998">Cell outer membrane</keyword>
<dbReference type="Proteomes" id="UP001569428">
    <property type="component" value="Unassembled WGS sequence"/>
</dbReference>
<accession>A0ABV4NZK4</accession>
<dbReference type="Gene3D" id="2.170.130.10">
    <property type="entry name" value="TonB-dependent receptor, plug domain"/>
    <property type="match status" value="1"/>
</dbReference>
<dbReference type="EMBL" id="JBGMEK010000022">
    <property type="protein sequence ID" value="MFA0811571.1"/>
    <property type="molecule type" value="Genomic_DNA"/>
</dbReference>
<keyword evidence="12" id="KW-0675">Receptor</keyword>
<dbReference type="RefSeq" id="WP_371839136.1">
    <property type="nucleotide sequence ID" value="NZ_JBGMEK010000022.1"/>
</dbReference>
<evidence type="ECO:0000256" key="6">
    <source>
        <dbReference type="ARBA" id="ARBA00023136"/>
    </source>
</evidence>